<name>A0A7K5MF89_CARCD</name>
<proteinExistence type="predicted"/>
<evidence type="ECO:0000259" key="2">
    <source>
        <dbReference type="PROSITE" id="PS50003"/>
    </source>
</evidence>
<gene>
    <name evidence="3" type="primary">Plekhs1</name>
    <name evidence="3" type="ORF">CARCAR_R09429</name>
</gene>
<dbReference type="PROSITE" id="PS50003">
    <property type="entry name" value="PH_DOMAIN"/>
    <property type="match status" value="1"/>
</dbReference>
<protein>
    <submittedName>
        <fullName evidence="3">PKHS1 protein</fullName>
    </submittedName>
</protein>
<evidence type="ECO:0000256" key="1">
    <source>
        <dbReference type="SAM" id="MobiDB-lite"/>
    </source>
</evidence>
<organism evidence="3 4">
    <name type="scientific">Cardinalis cardinalis</name>
    <name type="common">Northern cardinal</name>
    <dbReference type="NCBI Taxonomy" id="98964"/>
    <lineage>
        <taxon>Eukaryota</taxon>
        <taxon>Metazoa</taxon>
        <taxon>Chordata</taxon>
        <taxon>Craniata</taxon>
        <taxon>Vertebrata</taxon>
        <taxon>Euteleostomi</taxon>
        <taxon>Archelosauria</taxon>
        <taxon>Archosauria</taxon>
        <taxon>Dinosauria</taxon>
        <taxon>Saurischia</taxon>
        <taxon>Theropoda</taxon>
        <taxon>Coelurosauria</taxon>
        <taxon>Aves</taxon>
        <taxon>Neognathae</taxon>
        <taxon>Neoaves</taxon>
        <taxon>Telluraves</taxon>
        <taxon>Australaves</taxon>
        <taxon>Passeriformes</taxon>
        <taxon>Cardinalidae</taxon>
        <taxon>Cardinalis</taxon>
    </lineage>
</organism>
<evidence type="ECO:0000313" key="3">
    <source>
        <dbReference type="EMBL" id="NWT29339.1"/>
    </source>
</evidence>
<dbReference type="PANTHER" id="PTHR47014">
    <property type="entry name" value="PLECKSTRIN HOMOLOGY DOMAIN-CONTAINING FAMILY S MEMBER 1"/>
    <property type="match status" value="1"/>
</dbReference>
<comment type="caution">
    <text evidence="3">The sequence shown here is derived from an EMBL/GenBank/DDBJ whole genome shotgun (WGS) entry which is preliminary data.</text>
</comment>
<feature type="non-terminal residue" evidence="3">
    <location>
        <position position="379"/>
    </location>
</feature>
<sequence length="379" mass="42676">QNTFCPEGGVCKHGFLIKSPPLQLFSSQNSWKRRLFVLSKSSTGNYILKYLKGQHVKGSIAVDQIISIQVGISNAEIMETVRKKFKCLPEQVMSISTGSRCYYLIGDSRQEIDDWVTLISSVCREDKRTIAVQCQGEIAAKELLSFCSHKALCKWPGERRLNVGQAPPVYLYEELTFFLFIQENGSSEDKNRPYSDPGPHQAQCDSPRGVCPSLGKCMLIYITEPVKYKPFFQQDKILGGSEENLLLSDPEENMEKDEEDYYQTPSSVLAQVVYQLKLLDETHQLTCRRDGLPPPPKCQNSRACPGDLEADKGTKFPESSTSLQPTLQRRQNSLPLSVVHLSILLSQVTDEMQLQKLDIFVPLADINNYLKLTEAAGRI</sequence>
<feature type="region of interest" description="Disordered" evidence="1">
    <location>
        <begin position="290"/>
        <end position="327"/>
    </location>
</feature>
<feature type="compositionally biased region" description="Polar residues" evidence="1">
    <location>
        <begin position="317"/>
        <end position="327"/>
    </location>
</feature>
<dbReference type="InterPro" id="IPR011993">
    <property type="entry name" value="PH-like_dom_sf"/>
</dbReference>
<dbReference type="Proteomes" id="UP000583740">
    <property type="component" value="Unassembled WGS sequence"/>
</dbReference>
<dbReference type="EMBL" id="VYXE01013405">
    <property type="protein sequence ID" value="NWT29339.1"/>
    <property type="molecule type" value="Genomic_DNA"/>
</dbReference>
<dbReference type="AlphaFoldDB" id="A0A7K5MF89"/>
<dbReference type="SUPFAM" id="SSF50729">
    <property type="entry name" value="PH domain-like"/>
    <property type="match status" value="1"/>
</dbReference>
<accession>A0A7K5MF89</accession>
<dbReference type="PANTHER" id="PTHR47014:SF1">
    <property type="entry name" value="PLECKSTRIN HOMOLOGY DOMAIN-CONTAINING FAMILY S MEMBER 1"/>
    <property type="match status" value="1"/>
</dbReference>
<feature type="domain" description="PH" evidence="2">
    <location>
        <begin position="9"/>
        <end position="124"/>
    </location>
</feature>
<keyword evidence="4" id="KW-1185">Reference proteome</keyword>
<dbReference type="InterPro" id="IPR042986">
    <property type="entry name" value="PLEKHS1"/>
</dbReference>
<reference evidence="3 4" key="1">
    <citation type="submission" date="2019-09" db="EMBL/GenBank/DDBJ databases">
        <title>Bird 10,000 Genomes (B10K) Project - Family phase.</title>
        <authorList>
            <person name="Zhang G."/>
        </authorList>
    </citation>
    <scope>NUCLEOTIDE SEQUENCE [LARGE SCALE GENOMIC DNA]</scope>
    <source>
        <strain evidence="3">B10K-DU-001-69</strain>
        <tissue evidence="3">Muscle</tissue>
    </source>
</reference>
<dbReference type="InterPro" id="IPR001849">
    <property type="entry name" value="PH_domain"/>
</dbReference>
<evidence type="ECO:0000313" key="4">
    <source>
        <dbReference type="Proteomes" id="UP000583740"/>
    </source>
</evidence>
<dbReference type="Gene3D" id="2.30.29.30">
    <property type="entry name" value="Pleckstrin-homology domain (PH domain)/Phosphotyrosine-binding domain (PTB)"/>
    <property type="match status" value="1"/>
</dbReference>
<feature type="non-terminal residue" evidence="3">
    <location>
        <position position="1"/>
    </location>
</feature>
<dbReference type="SMART" id="SM00233">
    <property type="entry name" value="PH"/>
    <property type="match status" value="1"/>
</dbReference>
<dbReference type="Pfam" id="PF00169">
    <property type="entry name" value="PH"/>
    <property type="match status" value="1"/>
</dbReference>